<evidence type="ECO:0008006" key="3">
    <source>
        <dbReference type="Google" id="ProtNLM"/>
    </source>
</evidence>
<accession>A0A2G0CJG2</accession>
<reference evidence="1 2" key="1">
    <citation type="submission" date="2017-10" db="EMBL/GenBank/DDBJ databases">
        <title>The draft genome sequence of Lewinella marina KCTC 32374.</title>
        <authorList>
            <person name="Wang K."/>
        </authorList>
    </citation>
    <scope>NUCLEOTIDE SEQUENCE [LARGE SCALE GENOMIC DNA]</scope>
    <source>
        <strain evidence="1 2">MKG-38</strain>
    </source>
</reference>
<protein>
    <recommendedName>
        <fullName evidence="3">Lipoprotein</fullName>
    </recommendedName>
</protein>
<proteinExistence type="predicted"/>
<organism evidence="1 2">
    <name type="scientific">Neolewinella marina</name>
    <dbReference type="NCBI Taxonomy" id="438751"/>
    <lineage>
        <taxon>Bacteria</taxon>
        <taxon>Pseudomonadati</taxon>
        <taxon>Bacteroidota</taxon>
        <taxon>Saprospiria</taxon>
        <taxon>Saprospirales</taxon>
        <taxon>Lewinellaceae</taxon>
        <taxon>Neolewinella</taxon>
    </lineage>
</organism>
<dbReference type="OrthoDB" id="980982at2"/>
<evidence type="ECO:0000313" key="2">
    <source>
        <dbReference type="Proteomes" id="UP000226437"/>
    </source>
</evidence>
<dbReference type="AlphaFoldDB" id="A0A2G0CJG2"/>
<comment type="caution">
    <text evidence="1">The sequence shown here is derived from an EMBL/GenBank/DDBJ whole genome shotgun (WGS) entry which is preliminary data.</text>
</comment>
<dbReference type="PROSITE" id="PS51257">
    <property type="entry name" value="PROKAR_LIPOPROTEIN"/>
    <property type="match status" value="1"/>
</dbReference>
<dbReference type="RefSeq" id="WP_099105039.1">
    <property type="nucleotide sequence ID" value="NZ_JAATJF010000001.1"/>
</dbReference>
<keyword evidence="2" id="KW-1185">Reference proteome</keyword>
<sequence length="168" mass="18502">MQYTRFALWLLAVGTLLTGCVNPPEYPEEPVIQYEGISKNTIYQFTNGPQDSLVIHFSFTDGDGNISSQDSTDIFIKDSRFPELPPTIVGAFPPIPAEGTGNGISGDVFFTVINSGQGVCCIYNDRFCVADEAFPVDTLTYEIYILDQAGNRSNTIRTEQIRVLCLGQ</sequence>
<name>A0A2G0CJG2_9BACT</name>
<evidence type="ECO:0000313" key="1">
    <source>
        <dbReference type="EMBL" id="PHL00061.1"/>
    </source>
</evidence>
<dbReference type="Proteomes" id="UP000226437">
    <property type="component" value="Unassembled WGS sequence"/>
</dbReference>
<gene>
    <name evidence="1" type="ORF">CGL56_03205</name>
</gene>
<dbReference type="EMBL" id="PDLO01000001">
    <property type="protein sequence ID" value="PHL00061.1"/>
    <property type="molecule type" value="Genomic_DNA"/>
</dbReference>